<dbReference type="RefSeq" id="WP_127931700.1">
    <property type="nucleotide sequence ID" value="NZ_SAUN01000001.1"/>
</dbReference>
<dbReference type="OrthoDB" id="3480397at2"/>
<evidence type="ECO:0000313" key="1">
    <source>
        <dbReference type="EMBL" id="RVX39160.1"/>
    </source>
</evidence>
<accession>A0A438M043</accession>
<organism evidence="1 2">
    <name type="scientific">Nonomuraea polychroma</name>
    <dbReference type="NCBI Taxonomy" id="46176"/>
    <lineage>
        <taxon>Bacteria</taxon>
        <taxon>Bacillati</taxon>
        <taxon>Actinomycetota</taxon>
        <taxon>Actinomycetes</taxon>
        <taxon>Streptosporangiales</taxon>
        <taxon>Streptosporangiaceae</taxon>
        <taxon>Nonomuraea</taxon>
    </lineage>
</organism>
<reference evidence="1 2" key="1">
    <citation type="submission" date="2019-01" db="EMBL/GenBank/DDBJ databases">
        <title>Sequencing the genomes of 1000 actinobacteria strains.</title>
        <authorList>
            <person name="Klenk H.-P."/>
        </authorList>
    </citation>
    <scope>NUCLEOTIDE SEQUENCE [LARGE SCALE GENOMIC DNA]</scope>
    <source>
        <strain evidence="1 2">DSM 43925</strain>
    </source>
</reference>
<protein>
    <submittedName>
        <fullName evidence="1">Uncharacterized protein</fullName>
    </submittedName>
</protein>
<evidence type="ECO:0000313" key="2">
    <source>
        <dbReference type="Proteomes" id="UP000284824"/>
    </source>
</evidence>
<keyword evidence="2" id="KW-1185">Reference proteome</keyword>
<dbReference type="EMBL" id="SAUN01000001">
    <property type="protein sequence ID" value="RVX39160.1"/>
    <property type="molecule type" value="Genomic_DNA"/>
</dbReference>
<dbReference type="AlphaFoldDB" id="A0A438M043"/>
<dbReference type="Proteomes" id="UP000284824">
    <property type="component" value="Unassembled WGS sequence"/>
</dbReference>
<comment type="caution">
    <text evidence="1">The sequence shown here is derived from an EMBL/GenBank/DDBJ whole genome shotgun (WGS) entry which is preliminary data.</text>
</comment>
<gene>
    <name evidence="1" type="ORF">EDD27_1507</name>
</gene>
<proteinExistence type="predicted"/>
<sequence>MISASTLVRFSGSTPRPAAADVAVTRLRLFDTSVWMAYRRDDVEWARRAQVGLGAVLAWDLLDLLMALPEGFPVPLRSLPRSHKRRLYRAPGGVATITADTVTRHIVPPVTPLLAVVTATDLHDGLVRASRFAAYCSRMTLVPSVPGNRHEELAMADLYGIGVAVVDQRPARVLVEPESLTDWQPTTAWWRFTETIYRQATGKLGV</sequence>
<name>A0A438M043_9ACTN</name>